<feature type="compositionally biased region" description="Low complexity" evidence="9">
    <location>
        <begin position="10"/>
        <end position="19"/>
    </location>
</feature>
<protein>
    <recommendedName>
        <fullName evidence="8">Cell division control protein</fullName>
    </recommendedName>
</protein>
<dbReference type="AlphaFoldDB" id="A0A8T2RL13"/>
<feature type="region of interest" description="Disordered" evidence="9">
    <location>
        <begin position="509"/>
        <end position="556"/>
    </location>
</feature>
<dbReference type="InterPro" id="IPR036390">
    <property type="entry name" value="WH_DNA-bd_sf"/>
</dbReference>
<dbReference type="FunFam" id="3.40.50.300:FF:000547">
    <property type="entry name" value="Cell division control protein"/>
    <property type="match status" value="1"/>
</dbReference>
<feature type="domain" description="AAA+ ATPase" evidence="10">
    <location>
        <begin position="275"/>
        <end position="437"/>
    </location>
</feature>
<evidence type="ECO:0000256" key="8">
    <source>
        <dbReference type="PIRNR" id="PIRNR001767"/>
    </source>
</evidence>
<dbReference type="SUPFAM" id="SSF46785">
    <property type="entry name" value="Winged helix' DNA-binding domain"/>
    <property type="match status" value="1"/>
</dbReference>
<comment type="caution">
    <text evidence="12">The sequence shown here is derived from an EMBL/GenBank/DDBJ whole genome shotgun (WGS) entry which is preliminary data.</text>
</comment>
<dbReference type="GO" id="GO:0051301">
    <property type="term" value="P:cell division"/>
    <property type="evidence" value="ECO:0007669"/>
    <property type="project" value="UniProtKB-UniRule"/>
</dbReference>
<keyword evidence="7" id="KW-0131">Cell cycle</keyword>
<comment type="subcellular location">
    <subcellularLocation>
        <location evidence="1">Nucleus</location>
    </subcellularLocation>
</comment>
<organism evidence="12 13">
    <name type="scientific">Ceratopteris richardii</name>
    <name type="common">Triangle waterfern</name>
    <dbReference type="NCBI Taxonomy" id="49495"/>
    <lineage>
        <taxon>Eukaryota</taxon>
        <taxon>Viridiplantae</taxon>
        <taxon>Streptophyta</taxon>
        <taxon>Embryophyta</taxon>
        <taxon>Tracheophyta</taxon>
        <taxon>Polypodiopsida</taxon>
        <taxon>Polypodiidae</taxon>
        <taxon>Polypodiales</taxon>
        <taxon>Pteridineae</taxon>
        <taxon>Pteridaceae</taxon>
        <taxon>Parkerioideae</taxon>
        <taxon>Ceratopteris</taxon>
    </lineage>
</organism>
<evidence type="ECO:0000256" key="7">
    <source>
        <dbReference type="ARBA" id="ARBA00023306"/>
    </source>
</evidence>
<dbReference type="GO" id="GO:0006270">
    <property type="term" value="P:DNA replication initiation"/>
    <property type="evidence" value="ECO:0007669"/>
    <property type="project" value="UniProtKB-UniRule"/>
</dbReference>
<feature type="compositionally biased region" description="Basic and acidic residues" evidence="9">
    <location>
        <begin position="40"/>
        <end position="51"/>
    </location>
</feature>
<dbReference type="PIRSF" id="PIRSF001767">
    <property type="entry name" value="Cdc6"/>
    <property type="match status" value="1"/>
</dbReference>
<sequence>MAMASTEAPSSALRVSSLRSAKRKQNSAFIESGSSQNGHSCREPKHHSEVHNHKRVKLSMVDSAQTKARKELIGQNKNKNVKKKKKNKKFCKVIAAKKRASKGKRTETKVENGCSLVPANHINSTDAPTREEHKDCFKNESNHGHLIENAEFSHKILADEVTEITMSRKLESPKKPRIGSPRLQASTIPLSPKKALFQLSTIATSPKKCLFQVSPNIASQKKSSNHNHFDFSDASHIQAVKATLHLSTVPDTLICREIEQRKVFEFCQENLVQQRPASLYICGCPGTGKSLLMEKVRSLAPKWVEKVGLETPDIFTFNCTTCTNPSDIFDRILGYVSSHEAKKISKNGTDKRLKKLKELLCRYGDNSIKRMLLLVVDEIDYLLTKDHVILRELFELPAHEGSRCILIGISNSIDLADRCLQSFNSFKCRPVVIPFSPYTKEQILAVLNQRLKALPFPVFHPSALELCARKVAAASGDMRKALHVCRIAFELFEAEKSMGTDIIHATSGTPSSKVLTSCSPSKKIGSPSKKKQICSPSKNKLISSPSKNKLISSPSKNKEQRLVQIHHMAQALTKTFRCAAVEIVKSLPKHQQMVLCAAVLLFRQKKKETTLGQLNVSYLDFCKTTGMPALSVPEFSSVCTVLADQGILNLGTSREERLKRVTLQVDQDDVVFALQAIRFFCNNLT</sequence>
<feature type="compositionally biased region" description="Low complexity" evidence="9">
    <location>
        <begin position="517"/>
        <end position="527"/>
    </location>
</feature>
<dbReference type="Gene3D" id="1.10.10.10">
    <property type="entry name" value="Winged helix-like DNA-binding domain superfamily/Winged helix DNA-binding domain"/>
    <property type="match status" value="1"/>
</dbReference>
<dbReference type="Gene3D" id="3.40.50.300">
    <property type="entry name" value="P-loop containing nucleotide triphosphate hydrolases"/>
    <property type="match status" value="1"/>
</dbReference>
<evidence type="ECO:0000256" key="4">
    <source>
        <dbReference type="ARBA" id="ARBA00022618"/>
    </source>
</evidence>
<keyword evidence="5" id="KW-0235">DNA replication</keyword>
<dbReference type="OMA" id="TWHENDL"/>
<name>A0A8T2RL13_CERRI</name>
<dbReference type="InterPro" id="IPR054425">
    <property type="entry name" value="Cdc6_ORC1-like_ATPase_lid"/>
</dbReference>
<dbReference type="Gene3D" id="1.10.8.60">
    <property type="match status" value="1"/>
</dbReference>
<proteinExistence type="inferred from homology"/>
<accession>A0A8T2RL13</accession>
<comment type="similarity">
    <text evidence="2 8">Belongs to the CDC6/cdc18 family.</text>
</comment>
<gene>
    <name evidence="12" type="ORF">KP509_26G021600</name>
</gene>
<dbReference type="GO" id="GO:0003688">
    <property type="term" value="F:DNA replication origin binding"/>
    <property type="evidence" value="ECO:0007669"/>
    <property type="project" value="TreeGrafter"/>
</dbReference>
<feature type="compositionally biased region" description="Polar residues" evidence="9">
    <location>
        <begin position="534"/>
        <end position="555"/>
    </location>
</feature>
<keyword evidence="6" id="KW-0539">Nucleus</keyword>
<dbReference type="InterPro" id="IPR050311">
    <property type="entry name" value="ORC1/CDC6"/>
</dbReference>
<dbReference type="GO" id="GO:0005634">
    <property type="term" value="C:nucleus"/>
    <property type="evidence" value="ECO:0007669"/>
    <property type="project" value="UniProtKB-SubCell"/>
</dbReference>
<dbReference type="GO" id="GO:0033314">
    <property type="term" value="P:mitotic DNA replication checkpoint signaling"/>
    <property type="evidence" value="ECO:0007669"/>
    <property type="project" value="TreeGrafter"/>
</dbReference>
<dbReference type="InterPro" id="IPR015163">
    <property type="entry name" value="Cdc6_C"/>
</dbReference>
<dbReference type="Pfam" id="PF22606">
    <property type="entry name" value="Cdc6-ORC-like_ATPase_lid"/>
    <property type="match status" value="1"/>
</dbReference>
<keyword evidence="3" id="KW-0150">Chloroplast</keyword>
<keyword evidence="3" id="KW-0934">Plastid</keyword>
<dbReference type="InterPro" id="IPR049945">
    <property type="entry name" value="AAA_22"/>
</dbReference>
<feature type="compositionally biased region" description="Polar residues" evidence="9">
    <location>
        <begin position="26"/>
        <end position="39"/>
    </location>
</feature>
<evidence type="ECO:0000256" key="6">
    <source>
        <dbReference type="ARBA" id="ARBA00023242"/>
    </source>
</evidence>
<keyword evidence="13" id="KW-1185">Reference proteome</keyword>
<dbReference type="OrthoDB" id="1926878at2759"/>
<dbReference type="EMBL" id="CM035431">
    <property type="protein sequence ID" value="KAH7296378.1"/>
    <property type="molecule type" value="Genomic_DNA"/>
</dbReference>
<dbReference type="Proteomes" id="UP000825935">
    <property type="component" value="Chromosome 26"/>
</dbReference>
<dbReference type="CDD" id="cd08768">
    <property type="entry name" value="Cdc6_C"/>
    <property type="match status" value="1"/>
</dbReference>
<dbReference type="SUPFAM" id="SSF52540">
    <property type="entry name" value="P-loop containing nucleoside triphosphate hydrolases"/>
    <property type="match status" value="1"/>
</dbReference>
<evidence type="ECO:0000259" key="11">
    <source>
        <dbReference type="SMART" id="SM01074"/>
    </source>
</evidence>
<evidence type="ECO:0000256" key="5">
    <source>
        <dbReference type="ARBA" id="ARBA00022705"/>
    </source>
</evidence>
<evidence type="ECO:0000259" key="10">
    <source>
        <dbReference type="SMART" id="SM00382"/>
    </source>
</evidence>
<dbReference type="SMART" id="SM00382">
    <property type="entry name" value="AAA"/>
    <property type="match status" value="1"/>
</dbReference>
<evidence type="ECO:0000256" key="3">
    <source>
        <dbReference type="ARBA" id="ARBA00022528"/>
    </source>
</evidence>
<dbReference type="GO" id="GO:0016887">
    <property type="term" value="F:ATP hydrolysis activity"/>
    <property type="evidence" value="ECO:0007669"/>
    <property type="project" value="InterPro"/>
</dbReference>
<reference evidence="12" key="1">
    <citation type="submission" date="2021-08" db="EMBL/GenBank/DDBJ databases">
        <title>WGS assembly of Ceratopteris richardii.</title>
        <authorList>
            <person name="Marchant D.B."/>
            <person name="Chen G."/>
            <person name="Jenkins J."/>
            <person name="Shu S."/>
            <person name="Leebens-Mack J."/>
            <person name="Grimwood J."/>
            <person name="Schmutz J."/>
            <person name="Soltis P."/>
            <person name="Soltis D."/>
            <person name="Chen Z.-H."/>
        </authorList>
    </citation>
    <scope>NUCLEOTIDE SEQUENCE</scope>
    <source>
        <strain evidence="12">Whitten #5841</strain>
        <tissue evidence="12">Leaf</tissue>
    </source>
</reference>
<dbReference type="SMART" id="SM01074">
    <property type="entry name" value="Cdc6_C"/>
    <property type="match status" value="1"/>
</dbReference>
<dbReference type="InterPro" id="IPR003593">
    <property type="entry name" value="AAA+_ATPase"/>
</dbReference>
<feature type="domain" description="Cdc6 C-terminal" evidence="11">
    <location>
        <begin position="595"/>
        <end position="674"/>
    </location>
</feature>
<evidence type="ECO:0000256" key="9">
    <source>
        <dbReference type="SAM" id="MobiDB-lite"/>
    </source>
</evidence>
<dbReference type="InterPro" id="IPR036388">
    <property type="entry name" value="WH-like_DNA-bd_sf"/>
</dbReference>
<evidence type="ECO:0000256" key="1">
    <source>
        <dbReference type="ARBA" id="ARBA00004123"/>
    </source>
</evidence>
<keyword evidence="4" id="KW-0132">Cell division</keyword>
<dbReference type="PANTHER" id="PTHR10763">
    <property type="entry name" value="CELL DIVISION CONTROL PROTEIN 6-RELATED"/>
    <property type="match status" value="1"/>
</dbReference>
<evidence type="ECO:0000256" key="2">
    <source>
        <dbReference type="ARBA" id="ARBA00006184"/>
    </source>
</evidence>
<dbReference type="InterPro" id="IPR027417">
    <property type="entry name" value="P-loop_NTPase"/>
</dbReference>
<evidence type="ECO:0000313" key="12">
    <source>
        <dbReference type="EMBL" id="KAH7296377.1"/>
    </source>
</evidence>
<evidence type="ECO:0000313" key="13">
    <source>
        <dbReference type="Proteomes" id="UP000825935"/>
    </source>
</evidence>
<dbReference type="Pfam" id="PF13401">
    <property type="entry name" value="AAA_22"/>
    <property type="match status" value="1"/>
</dbReference>
<dbReference type="Pfam" id="PF09079">
    <property type="entry name" value="WHD_Cdc6"/>
    <property type="match status" value="1"/>
</dbReference>
<dbReference type="EMBL" id="CM035431">
    <property type="protein sequence ID" value="KAH7296377.1"/>
    <property type="molecule type" value="Genomic_DNA"/>
</dbReference>
<dbReference type="InterPro" id="IPR016314">
    <property type="entry name" value="Cdc6/18"/>
</dbReference>
<dbReference type="PANTHER" id="PTHR10763:SF26">
    <property type="entry name" value="CELL DIVISION CONTROL PROTEIN 6 HOMOLOG"/>
    <property type="match status" value="1"/>
</dbReference>
<feature type="region of interest" description="Disordered" evidence="9">
    <location>
        <begin position="1"/>
        <end position="57"/>
    </location>
</feature>